<keyword evidence="1" id="KW-0472">Membrane</keyword>
<dbReference type="EMBL" id="JAHESF010000006">
    <property type="protein sequence ID" value="MBT1696739.1"/>
    <property type="molecule type" value="Genomic_DNA"/>
</dbReference>
<sequence>MKAVRSLFVSKLVAIVTGMIFLNMSFFLTEIRILNLHVTNYKLVENVIKMLSGTGFEEEKDSFGESSETAGEQIVDLHMVIHPESVYSSTLLSSDLHATELCGLLSAAISETDTPPPKHA</sequence>
<keyword evidence="1" id="KW-0812">Transmembrane</keyword>
<evidence type="ECO:0000313" key="2">
    <source>
        <dbReference type="EMBL" id="MBT1696739.1"/>
    </source>
</evidence>
<dbReference type="Proteomes" id="UP001319200">
    <property type="component" value="Unassembled WGS sequence"/>
</dbReference>
<name>A0AAP2DJN5_9BACT</name>
<protein>
    <submittedName>
        <fullName evidence="2">Uncharacterized protein</fullName>
    </submittedName>
</protein>
<dbReference type="RefSeq" id="WP_254162138.1">
    <property type="nucleotide sequence ID" value="NZ_JAHESF010000006.1"/>
</dbReference>
<accession>A0AAP2DJN5</accession>
<keyword evidence="1" id="KW-1133">Transmembrane helix</keyword>
<keyword evidence="3" id="KW-1185">Reference proteome</keyword>
<proteinExistence type="predicted"/>
<reference evidence="2 3" key="1">
    <citation type="submission" date="2021-05" db="EMBL/GenBank/DDBJ databases">
        <title>A Polyphasic approach of four new species of the genus Ohtaekwangia: Ohtaekwangia histidinii sp. nov., Ohtaekwangia cretensis sp. nov., Ohtaekwangia indiensis sp. nov., Ohtaekwangia reichenbachii sp. nov. from diverse environment.</title>
        <authorList>
            <person name="Octaviana S."/>
        </authorList>
    </citation>
    <scope>NUCLEOTIDE SEQUENCE [LARGE SCALE GENOMIC DNA]</scope>
    <source>
        <strain evidence="2 3">PWU4</strain>
    </source>
</reference>
<organism evidence="2 3">
    <name type="scientific">Chryseosolibacter histidini</name>
    <dbReference type="NCBI Taxonomy" id="2782349"/>
    <lineage>
        <taxon>Bacteria</taxon>
        <taxon>Pseudomonadati</taxon>
        <taxon>Bacteroidota</taxon>
        <taxon>Cytophagia</taxon>
        <taxon>Cytophagales</taxon>
        <taxon>Chryseotaleaceae</taxon>
        <taxon>Chryseosolibacter</taxon>
    </lineage>
</organism>
<gene>
    <name evidence="2" type="ORF">KK083_07630</name>
</gene>
<evidence type="ECO:0000313" key="3">
    <source>
        <dbReference type="Proteomes" id="UP001319200"/>
    </source>
</evidence>
<evidence type="ECO:0000256" key="1">
    <source>
        <dbReference type="SAM" id="Phobius"/>
    </source>
</evidence>
<comment type="caution">
    <text evidence="2">The sequence shown here is derived from an EMBL/GenBank/DDBJ whole genome shotgun (WGS) entry which is preliminary data.</text>
</comment>
<feature type="transmembrane region" description="Helical" evidence="1">
    <location>
        <begin position="12"/>
        <end position="29"/>
    </location>
</feature>
<dbReference type="AlphaFoldDB" id="A0AAP2DJN5"/>